<accession>A0A9P5NX64</accession>
<dbReference type="OrthoDB" id="2915404at2759"/>
<proteinExistence type="predicted"/>
<dbReference type="InterPro" id="IPR004166">
    <property type="entry name" value="a-kinase_dom"/>
</dbReference>
<evidence type="ECO:0000256" key="4">
    <source>
        <dbReference type="ARBA" id="ARBA00022777"/>
    </source>
</evidence>
<evidence type="ECO:0000313" key="7">
    <source>
        <dbReference type="EMBL" id="KAF8908220.1"/>
    </source>
</evidence>
<dbReference type="Gene3D" id="3.20.200.10">
    <property type="entry name" value="MHCK/EF2 kinase"/>
    <property type="match status" value="1"/>
</dbReference>
<evidence type="ECO:0000256" key="3">
    <source>
        <dbReference type="ARBA" id="ARBA00022741"/>
    </source>
</evidence>
<dbReference type="AlphaFoldDB" id="A0A9P5NX64"/>
<dbReference type="InterPro" id="IPR051852">
    <property type="entry name" value="Alpha-type_PK"/>
</dbReference>
<keyword evidence="4 7" id="KW-0418">Kinase</keyword>
<keyword evidence="3" id="KW-0547">Nucleotide-binding</keyword>
<keyword evidence="2" id="KW-0808">Transferase</keyword>
<dbReference type="InterPro" id="IPR011009">
    <property type="entry name" value="Kinase-like_dom_sf"/>
</dbReference>
<reference evidence="7" key="1">
    <citation type="submission" date="2020-11" db="EMBL/GenBank/DDBJ databases">
        <authorList>
            <consortium name="DOE Joint Genome Institute"/>
            <person name="Ahrendt S."/>
            <person name="Riley R."/>
            <person name="Andreopoulos W."/>
            <person name="LaButti K."/>
            <person name="Pangilinan J."/>
            <person name="Ruiz-duenas F.J."/>
            <person name="Barrasa J.M."/>
            <person name="Sanchez-Garcia M."/>
            <person name="Camarero S."/>
            <person name="Miyauchi S."/>
            <person name="Serrano A."/>
            <person name="Linde D."/>
            <person name="Babiker R."/>
            <person name="Drula E."/>
            <person name="Ayuso-Fernandez I."/>
            <person name="Pacheco R."/>
            <person name="Padilla G."/>
            <person name="Ferreira P."/>
            <person name="Barriuso J."/>
            <person name="Kellner H."/>
            <person name="Castanera R."/>
            <person name="Alfaro M."/>
            <person name="Ramirez L."/>
            <person name="Pisabarro A.G."/>
            <person name="Kuo A."/>
            <person name="Tritt A."/>
            <person name="Lipzen A."/>
            <person name="He G."/>
            <person name="Yan M."/>
            <person name="Ng V."/>
            <person name="Cullen D."/>
            <person name="Martin F."/>
            <person name="Rosso M.-N."/>
            <person name="Henrissat B."/>
            <person name="Hibbett D."/>
            <person name="Martinez A.T."/>
            <person name="Grigoriev I.V."/>
        </authorList>
    </citation>
    <scope>NUCLEOTIDE SEQUENCE</scope>
    <source>
        <strain evidence="7">AH 44721</strain>
    </source>
</reference>
<gene>
    <name evidence="7" type="ORF">CPB84DRAFT_1813417</name>
</gene>
<keyword evidence="5" id="KW-0067">ATP-binding</keyword>
<dbReference type="GO" id="GO:0005524">
    <property type="term" value="F:ATP binding"/>
    <property type="evidence" value="ECO:0007669"/>
    <property type="project" value="UniProtKB-KW"/>
</dbReference>
<dbReference type="GO" id="GO:0004674">
    <property type="term" value="F:protein serine/threonine kinase activity"/>
    <property type="evidence" value="ECO:0007669"/>
    <property type="project" value="UniProtKB-KW"/>
</dbReference>
<dbReference type="PROSITE" id="PS51158">
    <property type="entry name" value="ALPHA_KINASE"/>
    <property type="match status" value="1"/>
</dbReference>
<evidence type="ECO:0000313" key="8">
    <source>
        <dbReference type="Proteomes" id="UP000724874"/>
    </source>
</evidence>
<keyword evidence="1" id="KW-0723">Serine/threonine-protein kinase</keyword>
<protein>
    <submittedName>
        <fullName evidence="7">Kinase-like domain-containing protein</fullName>
    </submittedName>
</protein>
<comment type="caution">
    <text evidence="7">The sequence shown here is derived from an EMBL/GenBank/DDBJ whole genome shotgun (WGS) entry which is preliminary data.</text>
</comment>
<dbReference type="EMBL" id="JADNYJ010000012">
    <property type="protein sequence ID" value="KAF8908220.1"/>
    <property type="molecule type" value="Genomic_DNA"/>
</dbReference>
<sequence length="591" mass="64598">MEFCESDNGNGCGHHFPKKSSSSLYAKCNKLTSLSEGSADYELWKAYCQCESCSIAWKNLTTAKCGCCIAVDTPQPHGGQLASAEVDAQNVTHIALETSRAARANVMEACLMKQPAVLQALHTTAGLSAAKSNMVTGDNKVFIEAQCCIKTALLCDQKHTDPGCGQWGKPWPKDAYMSEVLEDYLATLNVRWCADHGMALINEEVEFQWMGNKLFLPGDANLQVGEVYNRYMTGKMAHYYSGPSSRTKRAAGSQLPFSMAVKLYVDKVKFTQCHKALTQAAAVTAVRKRSAMATEIDGTPLQKHLMGVPTGGRMQSMFVQTSCTNNTQVDASTIVQLKRAHMTCDAETREVEIEWPKNAPLCEGVIGNEVFASGATKNVYKLSLDSELYVVKRFFEIGSGKEVTADKNKANLESELIHLKNAEWFLAKFKSQVKDNGIEYSSNIIIADAFLVCEIGQPSPASTLPSFEEDAAIWLVEPCCTKAVWKFSGTLIHPSHTDKLGMTLSAYAHFLYECSGQELVLANIQGSHMTIQGIDTLILFDPMDSGIGDHGLEGINSFTSQHTCNYICQGLKLDPLTDNEASSPEAGEVEE</sequence>
<dbReference type="PANTHER" id="PTHR45992:SF11">
    <property type="entry name" value="ALPHA-TYPE PROTEIN KINASE DOMAIN-CONTAINING PROTEIN"/>
    <property type="match status" value="1"/>
</dbReference>
<dbReference type="SMART" id="SM00811">
    <property type="entry name" value="Alpha_kinase"/>
    <property type="match status" value="1"/>
</dbReference>
<feature type="domain" description="Alpha-type protein kinase" evidence="6">
    <location>
        <begin position="347"/>
        <end position="576"/>
    </location>
</feature>
<evidence type="ECO:0000259" key="6">
    <source>
        <dbReference type="PROSITE" id="PS51158"/>
    </source>
</evidence>
<name>A0A9P5NX64_GYMJU</name>
<evidence type="ECO:0000256" key="1">
    <source>
        <dbReference type="ARBA" id="ARBA00022527"/>
    </source>
</evidence>
<dbReference type="CDD" id="cd04515">
    <property type="entry name" value="Alpha_kinase"/>
    <property type="match status" value="1"/>
</dbReference>
<keyword evidence="8" id="KW-1185">Reference proteome</keyword>
<dbReference type="PANTHER" id="PTHR45992">
    <property type="entry name" value="EUKARYOTIC ELONGATION FACTOR 2 KINASE-RELATED"/>
    <property type="match status" value="1"/>
</dbReference>
<dbReference type="Proteomes" id="UP000724874">
    <property type="component" value="Unassembled WGS sequence"/>
</dbReference>
<dbReference type="SUPFAM" id="SSF56112">
    <property type="entry name" value="Protein kinase-like (PK-like)"/>
    <property type="match status" value="1"/>
</dbReference>
<evidence type="ECO:0000256" key="5">
    <source>
        <dbReference type="ARBA" id="ARBA00022840"/>
    </source>
</evidence>
<dbReference type="Pfam" id="PF02816">
    <property type="entry name" value="Alpha_kinase"/>
    <property type="match status" value="1"/>
</dbReference>
<evidence type="ECO:0000256" key="2">
    <source>
        <dbReference type="ARBA" id="ARBA00022679"/>
    </source>
</evidence>
<organism evidence="7 8">
    <name type="scientific">Gymnopilus junonius</name>
    <name type="common">Spectacular rustgill mushroom</name>
    <name type="synonym">Gymnopilus spectabilis subsp. junonius</name>
    <dbReference type="NCBI Taxonomy" id="109634"/>
    <lineage>
        <taxon>Eukaryota</taxon>
        <taxon>Fungi</taxon>
        <taxon>Dikarya</taxon>
        <taxon>Basidiomycota</taxon>
        <taxon>Agaricomycotina</taxon>
        <taxon>Agaricomycetes</taxon>
        <taxon>Agaricomycetidae</taxon>
        <taxon>Agaricales</taxon>
        <taxon>Agaricineae</taxon>
        <taxon>Hymenogastraceae</taxon>
        <taxon>Gymnopilus</taxon>
    </lineage>
</organism>